<sequence>MSHLKKYLHNNQQGEDNLTFSLVRHALELPLHCMMLRVETKWCTNVYERMPNADPQMLELAKLDYNIVQAIHQEDLRNLSRRAHALQKNFHSQGIELLKFLWIAGMMFEPQKNQHSRTMLTKVTAMATVIDDIYGTLDELEVFTDAIERMKYVSKSIQCYMNEKGVSEEEARNHINFLIKET</sequence>
<dbReference type="PANTHER" id="PTHR31225:SF201">
    <property type="entry name" value="(-)-CAMPHENE_TRICYCLENE SYNTHASE, CHLOROPLASTIC"/>
    <property type="match status" value="1"/>
</dbReference>
<evidence type="ECO:0000259" key="2">
    <source>
        <dbReference type="Pfam" id="PF03936"/>
    </source>
</evidence>
<keyword evidence="1" id="KW-0479">Metal-binding</keyword>
<dbReference type="InterPro" id="IPR050148">
    <property type="entry name" value="Terpene_synthase-like"/>
</dbReference>
<evidence type="ECO:0000313" key="4">
    <source>
        <dbReference type="Proteomes" id="UP001152561"/>
    </source>
</evidence>
<accession>A0A9Q1L7S5</accession>
<evidence type="ECO:0000313" key="3">
    <source>
        <dbReference type="EMBL" id="KAJ8529925.1"/>
    </source>
</evidence>
<feature type="domain" description="Terpene synthase metal-binding" evidence="2">
    <location>
        <begin position="100"/>
        <end position="150"/>
    </location>
</feature>
<protein>
    <recommendedName>
        <fullName evidence="2">Terpene synthase metal-binding domain-containing protein</fullName>
    </recommendedName>
</protein>
<dbReference type="InterPro" id="IPR005630">
    <property type="entry name" value="Terpene_synthase_metal-bd"/>
</dbReference>
<dbReference type="Proteomes" id="UP001152561">
    <property type="component" value="Unassembled WGS sequence"/>
</dbReference>
<proteinExistence type="predicted"/>
<reference evidence="4" key="1">
    <citation type="journal article" date="2023" name="Proc. Natl. Acad. Sci. U.S.A.">
        <title>Genomic and structural basis for evolution of tropane alkaloid biosynthesis.</title>
        <authorList>
            <person name="Wanga Y.-J."/>
            <person name="Taina T."/>
            <person name="Yua J.-Y."/>
            <person name="Lia J."/>
            <person name="Xua B."/>
            <person name="Chenc J."/>
            <person name="D'Auriad J.C."/>
            <person name="Huanga J.-P."/>
            <person name="Huanga S.-X."/>
        </authorList>
    </citation>
    <scope>NUCLEOTIDE SEQUENCE [LARGE SCALE GENOMIC DNA]</scope>
    <source>
        <strain evidence="4">cv. KIB-2019</strain>
    </source>
</reference>
<evidence type="ECO:0000256" key="1">
    <source>
        <dbReference type="ARBA" id="ARBA00022723"/>
    </source>
</evidence>
<organism evidence="3 4">
    <name type="scientific">Anisodus acutangulus</name>
    <dbReference type="NCBI Taxonomy" id="402998"/>
    <lineage>
        <taxon>Eukaryota</taxon>
        <taxon>Viridiplantae</taxon>
        <taxon>Streptophyta</taxon>
        <taxon>Embryophyta</taxon>
        <taxon>Tracheophyta</taxon>
        <taxon>Spermatophyta</taxon>
        <taxon>Magnoliopsida</taxon>
        <taxon>eudicotyledons</taxon>
        <taxon>Gunneridae</taxon>
        <taxon>Pentapetalae</taxon>
        <taxon>asterids</taxon>
        <taxon>lamiids</taxon>
        <taxon>Solanales</taxon>
        <taxon>Solanaceae</taxon>
        <taxon>Solanoideae</taxon>
        <taxon>Hyoscyameae</taxon>
        <taxon>Anisodus</taxon>
    </lineage>
</organism>
<dbReference type="EMBL" id="JAJAGQ010000022">
    <property type="protein sequence ID" value="KAJ8529925.1"/>
    <property type="molecule type" value="Genomic_DNA"/>
</dbReference>
<dbReference type="GO" id="GO:0000287">
    <property type="term" value="F:magnesium ion binding"/>
    <property type="evidence" value="ECO:0007669"/>
    <property type="project" value="InterPro"/>
</dbReference>
<gene>
    <name evidence="3" type="ORF">K7X08_036760</name>
</gene>
<dbReference type="InterPro" id="IPR036965">
    <property type="entry name" value="Terpene_synth_N_sf"/>
</dbReference>
<dbReference type="InterPro" id="IPR008930">
    <property type="entry name" value="Terpenoid_cyclase/PrenylTrfase"/>
</dbReference>
<dbReference type="Gene3D" id="1.50.10.130">
    <property type="entry name" value="Terpene synthase, N-terminal domain"/>
    <property type="match status" value="1"/>
</dbReference>
<dbReference type="AlphaFoldDB" id="A0A9Q1L7S5"/>
<name>A0A9Q1L7S5_9SOLA</name>
<dbReference type="Pfam" id="PF03936">
    <property type="entry name" value="Terpene_synth_C"/>
    <property type="match status" value="1"/>
</dbReference>
<dbReference type="PANTHER" id="PTHR31225">
    <property type="entry name" value="OS04G0344100 PROTEIN-RELATED"/>
    <property type="match status" value="1"/>
</dbReference>
<dbReference type="SUPFAM" id="SSF48576">
    <property type="entry name" value="Terpenoid synthases"/>
    <property type="match status" value="2"/>
</dbReference>
<keyword evidence="4" id="KW-1185">Reference proteome</keyword>
<dbReference type="GO" id="GO:0010333">
    <property type="term" value="F:terpene synthase activity"/>
    <property type="evidence" value="ECO:0007669"/>
    <property type="project" value="InterPro"/>
</dbReference>
<dbReference type="SUPFAM" id="SSF48239">
    <property type="entry name" value="Terpenoid cyclases/Protein prenyltransferases"/>
    <property type="match status" value="1"/>
</dbReference>
<dbReference type="Gene3D" id="1.10.600.10">
    <property type="entry name" value="Farnesyl Diphosphate Synthase"/>
    <property type="match status" value="2"/>
</dbReference>
<dbReference type="Pfam" id="PF19086">
    <property type="entry name" value="Terpene_syn_C_2"/>
    <property type="match status" value="1"/>
</dbReference>
<comment type="caution">
    <text evidence="3">The sequence shown here is derived from an EMBL/GenBank/DDBJ whole genome shotgun (WGS) entry which is preliminary data.</text>
</comment>
<dbReference type="GO" id="GO:0016114">
    <property type="term" value="P:terpenoid biosynthetic process"/>
    <property type="evidence" value="ECO:0007669"/>
    <property type="project" value="InterPro"/>
</dbReference>
<dbReference type="InterPro" id="IPR008949">
    <property type="entry name" value="Isoprenoid_synthase_dom_sf"/>
</dbReference>
<dbReference type="OrthoDB" id="1262932at2759"/>